<reference evidence="1" key="1">
    <citation type="journal article" date="2023" name="Mol. Plant Microbe Interact.">
        <title>Elucidating the Obligate Nature and Biological Capacity of an Invasive Fungal Corn Pathogen.</title>
        <authorList>
            <person name="MacCready J.S."/>
            <person name="Roggenkamp E.M."/>
            <person name="Gdanetz K."/>
            <person name="Chilvers M.I."/>
        </authorList>
    </citation>
    <scope>NUCLEOTIDE SEQUENCE</scope>
    <source>
        <strain evidence="1">PM02</strain>
    </source>
</reference>
<accession>A0AAD9MJM7</accession>
<dbReference type="AlphaFoldDB" id="A0AAD9MJM7"/>
<evidence type="ECO:0000313" key="1">
    <source>
        <dbReference type="EMBL" id="KAK2075213.1"/>
    </source>
</evidence>
<dbReference type="Proteomes" id="UP001217918">
    <property type="component" value="Unassembled WGS sequence"/>
</dbReference>
<protein>
    <submittedName>
        <fullName evidence="1">Uncharacterized protein</fullName>
    </submittedName>
</protein>
<keyword evidence="2" id="KW-1185">Reference proteome</keyword>
<dbReference type="EMBL" id="JAQQPM010000009">
    <property type="protein sequence ID" value="KAK2075213.1"/>
    <property type="molecule type" value="Genomic_DNA"/>
</dbReference>
<evidence type="ECO:0000313" key="2">
    <source>
        <dbReference type="Proteomes" id="UP001217918"/>
    </source>
</evidence>
<sequence length="167" mass="17758">MNLGDTCRPPTVRKTECLYTLVKVPSPQLRHLRWPHPSVAQPLYGESVLSVLMMPASHLLGSSGGGTRSRSAAAPSLFSNGGKPGVLVSPSYSAHLQQNHRSKQICQGSLSSGYRTGKVRKLILVLGSGRPLAGNLVRMGTWDVKELAGANGSIVFNQGLPYKLPGS</sequence>
<proteinExistence type="predicted"/>
<comment type="caution">
    <text evidence="1">The sequence shown here is derived from an EMBL/GenBank/DDBJ whole genome shotgun (WGS) entry which is preliminary data.</text>
</comment>
<gene>
    <name evidence="1" type="ORF">P8C59_009360</name>
</gene>
<name>A0AAD9MJM7_9PEZI</name>
<organism evidence="1 2">
    <name type="scientific">Phyllachora maydis</name>
    <dbReference type="NCBI Taxonomy" id="1825666"/>
    <lineage>
        <taxon>Eukaryota</taxon>
        <taxon>Fungi</taxon>
        <taxon>Dikarya</taxon>
        <taxon>Ascomycota</taxon>
        <taxon>Pezizomycotina</taxon>
        <taxon>Sordariomycetes</taxon>
        <taxon>Sordariomycetidae</taxon>
        <taxon>Phyllachorales</taxon>
        <taxon>Phyllachoraceae</taxon>
        <taxon>Phyllachora</taxon>
    </lineage>
</organism>